<feature type="domain" description="N-acetyltransferase" evidence="1">
    <location>
        <begin position="6"/>
        <end position="103"/>
    </location>
</feature>
<dbReference type="Gene3D" id="3.40.630.30">
    <property type="match status" value="1"/>
</dbReference>
<evidence type="ECO:0000259" key="1">
    <source>
        <dbReference type="PROSITE" id="PS51186"/>
    </source>
</evidence>
<gene>
    <name evidence="2" type="ORF">IQ230_24535</name>
</gene>
<name>A0ABR9V1R9_9CHRO</name>
<keyword evidence="3" id="KW-1185">Reference proteome</keyword>
<dbReference type="EMBL" id="JADEWN010000096">
    <property type="protein sequence ID" value="MBE9193448.1"/>
    <property type="molecule type" value="Genomic_DNA"/>
</dbReference>
<dbReference type="InterPro" id="IPR016181">
    <property type="entry name" value="Acyl_CoA_acyltransferase"/>
</dbReference>
<dbReference type="PROSITE" id="PS51186">
    <property type="entry name" value="GNAT"/>
    <property type="match status" value="1"/>
</dbReference>
<dbReference type="CDD" id="cd04301">
    <property type="entry name" value="NAT_SF"/>
    <property type="match status" value="1"/>
</dbReference>
<comment type="caution">
    <text evidence="2">The sequence shown here is derived from an EMBL/GenBank/DDBJ whole genome shotgun (WGS) entry which is preliminary data.</text>
</comment>
<dbReference type="Proteomes" id="UP000651156">
    <property type="component" value="Unassembled WGS sequence"/>
</dbReference>
<dbReference type="Pfam" id="PF00583">
    <property type="entry name" value="Acetyltransf_1"/>
    <property type="match status" value="1"/>
</dbReference>
<proteinExistence type="predicted"/>
<evidence type="ECO:0000313" key="3">
    <source>
        <dbReference type="Proteomes" id="UP000651156"/>
    </source>
</evidence>
<sequence>MSNSNYVIRRAIAHDANALAKLSHQLGYPTTANAVLHRLVQMQSANHVVYVAKILNFGVVGWIHAHLCLLLQTNLHAEIGGLVVDEKYRESGIGRQLLLQIEQ</sequence>
<organism evidence="2 3">
    <name type="scientific">Gloeocapsopsis crepidinum LEGE 06123</name>
    <dbReference type="NCBI Taxonomy" id="588587"/>
    <lineage>
        <taxon>Bacteria</taxon>
        <taxon>Bacillati</taxon>
        <taxon>Cyanobacteriota</taxon>
        <taxon>Cyanophyceae</taxon>
        <taxon>Oscillatoriophycideae</taxon>
        <taxon>Chroococcales</taxon>
        <taxon>Chroococcaceae</taxon>
        <taxon>Gloeocapsopsis</taxon>
    </lineage>
</organism>
<dbReference type="InterPro" id="IPR000182">
    <property type="entry name" value="GNAT_dom"/>
</dbReference>
<reference evidence="2 3" key="1">
    <citation type="submission" date="2020-10" db="EMBL/GenBank/DDBJ databases">
        <authorList>
            <person name="Castelo-Branco R."/>
            <person name="Eusebio N."/>
            <person name="Adriana R."/>
            <person name="Vieira A."/>
            <person name="Brugerolle De Fraissinette N."/>
            <person name="Rezende De Castro R."/>
            <person name="Schneider M.P."/>
            <person name="Vasconcelos V."/>
            <person name="Leao P.N."/>
        </authorList>
    </citation>
    <scope>NUCLEOTIDE SEQUENCE [LARGE SCALE GENOMIC DNA]</scope>
    <source>
        <strain evidence="2 3">LEGE 06123</strain>
    </source>
</reference>
<dbReference type="SUPFAM" id="SSF55729">
    <property type="entry name" value="Acyl-CoA N-acyltransferases (Nat)"/>
    <property type="match status" value="1"/>
</dbReference>
<protein>
    <submittedName>
        <fullName evidence="2">GNAT family N-acetyltransferase</fullName>
    </submittedName>
</protein>
<evidence type="ECO:0000313" key="2">
    <source>
        <dbReference type="EMBL" id="MBE9193448.1"/>
    </source>
</evidence>
<dbReference type="RefSeq" id="WP_193934833.1">
    <property type="nucleotide sequence ID" value="NZ_CAWPMZ010000146.1"/>
</dbReference>
<accession>A0ABR9V1R9</accession>